<evidence type="ECO:0000313" key="19">
    <source>
        <dbReference type="Proteomes" id="UP000729402"/>
    </source>
</evidence>
<evidence type="ECO:0000256" key="7">
    <source>
        <dbReference type="ARBA" id="ARBA00022723"/>
    </source>
</evidence>
<keyword evidence="8 14" id="KW-0863">Zinc-finger</keyword>
<dbReference type="GO" id="GO:0016020">
    <property type="term" value="C:membrane"/>
    <property type="evidence" value="ECO:0007669"/>
    <property type="project" value="UniProtKB-SubCell"/>
</dbReference>
<comment type="caution">
    <text evidence="18">The sequence shown here is derived from an EMBL/GenBank/DDBJ whole genome shotgun (WGS) entry which is preliminary data.</text>
</comment>
<evidence type="ECO:0000256" key="10">
    <source>
        <dbReference type="ARBA" id="ARBA00022833"/>
    </source>
</evidence>
<protein>
    <recommendedName>
        <fullName evidence="4">RING-type E3 ubiquitin transferase</fullName>
        <ecNumber evidence="4">2.3.2.27</ecNumber>
    </recommendedName>
</protein>
<evidence type="ECO:0000256" key="14">
    <source>
        <dbReference type="PROSITE-ProRule" id="PRU00175"/>
    </source>
</evidence>
<evidence type="ECO:0000256" key="1">
    <source>
        <dbReference type="ARBA" id="ARBA00000900"/>
    </source>
</evidence>
<evidence type="ECO:0000256" key="12">
    <source>
        <dbReference type="ARBA" id="ARBA00023136"/>
    </source>
</evidence>
<evidence type="ECO:0000313" key="18">
    <source>
        <dbReference type="EMBL" id="KAG8072374.1"/>
    </source>
</evidence>
<comment type="catalytic activity">
    <reaction evidence="1">
        <text>S-ubiquitinyl-[E2 ubiquitin-conjugating enzyme]-L-cysteine + [acceptor protein]-L-lysine = [E2 ubiquitin-conjugating enzyme]-L-cysteine + N(6)-ubiquitinyl-[acceptor protein]-L-lysine.</text>
        <dbReference type="EC" id="2.3.2.27"/>
    </reaction>
</comment>
<evidence type="ECO:0000256" key="4">
    <source>
        <dbReference type="ARBA" id="ARBA00012483"/>
    </source>
</evidence>
<dbReference type="EC" id="2.3.2.27" evidence="4"/>
<reference evidence="18" key="1">
    <citation type="journal article" date="2021" name="bioRxiv">
        <title>Whole Genome Assembly and Annotation of Northern Wild Rice, Zizania palustris L., Supports a Whole Genome Duplication in the Zizania Genus.</title>
        <authorList>
            <person name="Haas M."/>
            <person name="Kono T."/>
            <person name="Macchietto M."/>
            <person name="Millas R."/>
            <person name="McGilp L."/>
            <person name="Shao M."/>
            <person name="Duquette J."/>
            <person name="Hirsch C.N."/>
            <person name="Kimball J."/>
        </authorList>
    </citation>
    <scope>NUCLEOTIDE SEQUENCE</scope>
    <source>
        <tissue evidence="18">Fresh leaf tissue</tissue>
    </source>
</reference>
<keyword evidence="12 16" id="KW-0472">Membrane</keyword>
<evidence type="ECO:0000256" key="3">
    <source>
        <dbReference type="ARBA" id="ARBA00004906"/>
    </source>
</evidence>
<proteinExistence type="inferred from homology"/>
<dbReference type="EMBL" id="JAAALK010000283">
    <property type="protein sequence ID" value="KAG8072374.1"/>
    <property type="molecule type" value="Genomic_DNA"/>
</dbReference>
<comment type="subcellular location">
    <subcellularLocation>
        <location evidence="2">Membrane</location>
        <topology evidence="2">Single-pass membrane protein</topology>
    </subcellularLocation>
</comment>
<dbReference type="Pfam" id="PF13639">
    <property type="entry name" value="zf-RING_2"/>
    <property type="match status" value="1"/>
</dbReference>
<dbReference type="CDD" id="cd16461">
    <property type="entry name" value="RING-H2_EL5-like"/>
    <property type="match status" value="1"/>
</dbReference>
<evidence type="ECO:0000256" key="15">
    <source>
        <dbReference type="SAM" id="MobiDB-lite"/>
    </source>
</evidence>
<dbReference type="SMART" id="SM00184">
    <property type="entry name" value="RING"/>
    <property type="match status" value="1"/>
</dbReference>
<feature type="region of interest" description="Disordered" evidence="15">
    <location>
        <begin position="23"/>
        <end position="50"/>
    </location>
</feature>
<dbReference type="PANTHER" id="PTHR45768">
    <property type="entry name" value="E3 UBIQUITIN-PROTEIN LIGASE RNF13-LIKE"/>
    <property type="match status" value="1"/>
</dbReference>
<dbReference type="GO" id="GO:0031625">
    <property type="term" value="F:ubiquitin protein ligase binding"/>
    <property type="evidence" value="ECO:0007669"/>
    <property type="project" value="TreeGrafter"/>
</dbReference>
<keyword evidence="11 16" id="KW-1133">Transmembrane helix</keyword>
<evidence type="ECO:0000256" key="13">
    <source>
        <dbReference type="ARBA" id="ARBA00024209"/>
    </source>
</evidence>
<dbReference type="FunFam" id="3.30.40.10:FF:000231">
    <property type="entry name" value="RING-H2 finger protein ATL46"/>
    <property type="match status" value="1"/>
</dbReference>
<evidence type="ECO:0000256" key="2">
    <source>
        <dbReference type="ARBA" id="ARBA00004167"/>
    </source>
</evidence>
<dbReference type="PANTHER" id="PTHR45768:SF18">
    <property type="entry name" value="RING-H2 FINGER PROTEIN ATL47-RELATED"/>
    <property type="match status" value="1"/>
</dbReference>
<dbReference type="OrthoDB" id="8062037at2759"/>
<dbReference type="GO" id="GO:0061630">
    <property type="term" value="F:ubiquitin protein ligase activity"/>
    <property type="evidence" value="ECO:0007669"/>
    <property type="project" value="UniProtKB-EC"/>
</dbReference>
<dbReference type="AlphaFoldDB" id="A0A8J5SSH6"/>
<dbReference type="Proteomes" id="UP000729402">
    <property type="component" value="Unassembled WGS sequence"/>
</dbReference>
<feature type="compositionally biased region" description="Polar residues" evidence="15">
    <location>
        <begin position="33"/>
        <end position="46"/>
    </location>
</feature>
<evidence type="ECO:0000256" key="11">
    <source>
        <dbReference type="ARBA" id="ARBA00022989"/>
    </source>
</evidence>
<evidence type="ECO:0000259" key="17">
    <source>
        <dbReference type="PROSITE" id="PS50089"/>
    </source>
</evidence>
<keyword evidence="7" id="KW-0479">Metal-binding</keyword>
<keyword evidence="9" id="KW-0833">Ubl conjugation pathway</keyword>
<dbReference type="InterPro" id="IPR001841">
    <property type="entry name" value="Znf_RING"/>
</dbReference>
<dbReference type="PROSITE" id="PS50089">
    <property type="entry name" value="ZF_RING_2"/>
    <property type="match status" value="1"/>
</dbReference>
<organism evidence="18 19">
    <name type="scientific">Zizania palustris</name>
    <name type="common">Northern wild rice</name>
    <dbReference type="NCBI Taxonomy" id="103762"/>
    <lineage>
        <taxon>Eukaryota</taxon>
        <taxon>Viridiplantae</taxon>
        <taxon>Streptophyta</taxon>
        <taxon>Embryophyta</taxon>
        <taxon>Tracheophyta</taxon>
        <taxon>Spermatophyta</taxon>
        <taxon>Magnoliopsida</taxon>
        <taxon>Liliopsida</taxon>
        <taxon>Poales</taxon>
        <taxon>Poaceae</taxon>
        <taxon>BOP clade</taxon>
        <taxon>Oryzoideae</taxon>
        <taxon>Oryzeae</taxon>
        <taxon>Zizaniinae</taxon>
        <taxon>Zizania</taxon>
    </lineage>
</organism>
<comment type="similarity">
    <text evidence="13">Belongs to the RING-type zinc finger family. ATL subfamily.</text>
</comment>
<name>A0A8J5SSH6_ZIZPA</name>
<sequence length="390" mass="43014">MVAAVVSSRSFIPLSSYPSPSHGLRTVIRDSPPYTTRSPRQVQQPASGGGNGRISPAVLFIIVIIAVIFFISGLLHLLVRLLMKKQHHHGDDHALHNRPVGQDAAMDRQLQQLFHLHDSGLDQAFIDALPVFAYRDIVGGDKEPFDCAVCLCEFDGEDRLRLLPACGHAFHLNCIDTWLLSNSTCPLCRGTLFVPGLMIENLMFDFDERLEEGRLSEECEDGLQSSRQKPMDEEQTVPEKRVFPVRLGKFKNVGRTAEGFVDNGNAAGIVSREPGESSSSNLDARRCFSMGTYQYVLGASELRVALQPGRSRNGVGSRLKGRATGISSVNAEIMEGRRICARNKGESFSVSKIWQWSSVKGKLPAGSDNCSEMGSFRWMKRDATGDKSNM</sequence>
<feature type="domain" description="RING-type" evidence="17">
    <location>
        <begin position="147"/>
        <end position="189"/>
    </location>
</feature>
<keyword evidence="19" id="KW-1185">Reference proteome</keyword>
<gene>
    <name evidence="18" type="ORF">GUJ93_ZPchr0006g41776</name>
</gene>
<evidence type="ECO:0000256" key="9">
    <source>
        <dbReference type="ARBA" id="ARBA00022786"/>
    </source>
</evidence>
<dbReference type="GO" id="GO:0008270">
    <property type="term" value="F:zinc ion binding"/>
    <property type="evidence" value="ECO:0007669"/>
    <property type="project" value="UniProtKB-KW"/>
</dbReference>
<keyword evidence="5" id="KW-0808">Transferase</keyword>
<evidence type="ECO:0000256" key="8">
    <source>
        <dbReference type="ARBA" id="ARBA00022771"/>
    </source>
</evidence>
<accession>A0A8J5SSH6</accession>
<keyword evidence="10" id="KW-0862">Zinc</keyword>
<reference evidence="18" key="2">
    <citation type="submission" date="2021-02" db="EMBL/GenBank/DDBJ databases">
        <authorList>
            <person name="Kimball J.A."/>
            <person name="Haas M.W."/>
            <person name="Macchietto M."/>
            <person name="Kono T."/>
            <person name="Duquette J."/>
            <person name="Shao M."/>
        </authorList>
    </citation>
    <scope>NUCLEOTIDE SEQUENCE</scope>
    <source>
        <tissue evidence="18">Fresh leaf tissue</tissue>
    </source>
</reference>
<evidence type="ECO:0000256" key="16">
    <source>
        <dbReference type="SAM" id="Phobius"/>
    </source>
</evidence>
<feature type="region of interest" description="Disordered" evidence="15">
    <location>
        <begin position="217"/>
        <end position="237"/>
    </location>
</feature>
<evidence type="ECO:0000256" key="5">
    <source>
        <dbReference type="ARBA" id="ARBA00022679"/>
    </source>
</evidence>
<keyword evidence="6 16" id="KW-0812">Transmembrane</keyword>
<evidence type="ECO:0000256" key="6">
    <source>
        <dbReference type="ARBA" id="ARBA00022692"/>
    </source>
</evidence>
<feature type="transmembrane region" description="Helical" evidence="16">
    <location>
        <begin position="57"/>
        <end position="79"/>
    </location>
</feature>
<comment type="pathway">
    <text evidence="3">Protein modification; protein ubiquitination.</text>
</comment>